<evidence type="ECO:0008006" key="15">
    <source>
        <dbReference type="Google" id="ProtNLM"/>
    </source>
</evidence>
<feature type="transmembrane region" description="Helical" evidence="10">
    <location>
        <begin position="133"/>
        <end position="154"/>
    </location>
</feature>
<keyword evidence="5" id="KW-0406">Ion transport</keyword>
<reference evidence="14" key="1">
    <citation type="submission" date="2020-06" db="EMBL/GenBank/DDBJ databases">
        <title>Unique genomic features of the anaerobic methanotrophic archaea.</title>
        <authorList>
            <person name="Chadwick G.L."/>
            <person name="Skennerton C.T."/>
            <person name="Laso-Perez R."/>
            <person name="Leu A.O."/>
            <person name="Speth D.R."/>
            <person name="Yu H."/>
            <person name="Morgan-Lang C."/>
            <person name="Hatzenpichler R."/>
            <person name="Goudeau D."/>
            <person name="Malmstrom R."/>
            <person name="Brazelton W.J."/>
            <person name="Woyke T."/>
            <person name="Hallam S.J."/>
            <person name="Tyson G.W."/>
            <person name="Wegener G."/>
            <person name="Boetius A."/>
            <person name="Orphan V."/>
        </authorList>
    </citation>
    <scope>NUCLEOTIDE SEQUENCE</scope>
</reference>
<dbReference type="Gene3D" id="3.40.190.10">
    <property type="entry name" value="Periplasmic binding protein-like II"/>
    <property type="match status" value="2"/>
</dbReference>
<evidence type="ECO:0000256" key="6">
    <source>
        <dbReference type="ARBA" id="ARBA00023136"/>
    </source>
</evidence>
<accession>A0A7G9Y7I8</accession>
<keyword evidence="9" id="KW-0407">Ion channel</keyword>
<gene>
    <name evidence="14" type="ORF">AECFJODE_00025</name>
    <name evidence="13" type="ORF">FICJDHNH_00013</name>
</gene>
<dbReference type="SMART" id="SM00062">
    <property type="entry name" value="PBPb"/>
    <property type="match status" value="1"/>
</dbReference>
<dbReference type="EMBL" id="MT630849">
    <property type="protein sequence ID" value="QNO43673.1"/>
    <property type="molecule type" value="Genomic_DNA"/>
</dbReference>
<evidence type="ECO:0000256" key="8">
    <source>
        <dbReference type="ARBA" id="ARBA00023180"/>
    </source>
</evidence>
<proteinExistence type="predicted"/>
<keyword evidence="6 10" id="KW-0472">Membrane</keyword>
<evidence type="ECO:0000313" key="14">
    <source>
        <dbReference type="EMBL" id="QNO43972.1"/>
    </source>
</evidence>
<dbReference type="SUPFAM" id="SSF81324">
    <property type="entry name" value="Voltage-gated potassium channels"/>
    <property type="match status" value="1"/>
</dbReference>
<keyword evidence="2" id="KW-0813">Transport</keyword>
<dbReference type="Gene3D" id="1.10.287.70">
    <property type="match status" value="1"/>
</dbReference>
<organism evidence="14">
    <name type="scientific">Candidatus Methanogaster sp. ANME-2c ERB4</name>
    <dbReference type="NCBI Taxonomy" id="2759911"/>
    <lineage>
        <taxon>Archaea</taxon>
        <taxon>Methanobacteriati</taxon>
        <taxon>Methanobacteriota</taxon>
        <taxon>Stenosarchaea group</taxon>
        <taxon>Methanomicrobia</taxon>
        <taxon>Methanosarcinales</taxon>
        <taxon>ANME-2 cluster</taxon>
        <taxon>Candidatus Methanogasteraceae</taxon>
        <taxon>Candidatus Methanogaster</taxon>
    </lineage>
</organism>
<protein>
    <recommendedName>
        <fullName evidence="15">Membrane-bound lytic murein transglycosylase F</fullName>
    </recommendedName>
</protein>
<feature type="transmembrane region" description="Helical" evidence="10">
    <location>
        <begin position="166"/>
        <end position="187"/>
    </location>
</feature>
<evidence type="ECO:0000256" key="5">
    <source>
        <dbReference type="ARBA" id="ARBA00023065"/>
    </source>
</evidence>
<feature type="domain" description="Solute-binding protein family 3/N-terminal" evidence="11">
    <location>
        <begin position="23"/>
        <end position="352"/>
    </location>
</feature>
<dbReference type="InterPro" id="IPR001638">
    <property type="entry name" value="Solute-binding_3/MltF_N"/>
</dbReference>
<evidence type="ECO:0000256" key="4">
    <source>
        <dbReference type="ARBA" id="ARBA00022989"/>
    </source>
</evidence>
<comment type="subcellular location">
    <subcellularLocation>
        <location evidence="1">Membrane</location>
        <topology evidence="1">Multi-pass membrane protein</topology>
    </subcellularLocation>
</comment>
<dbReference type="InterPro" id="IPR001320">
    <property type="entry name" value="Iontro_rcpt_C"/>
</dbReference>
<dbReference type="GO" id="GO:0016020">
    <property type="term" value="C:membrane"/>
    <property type="evidence" value="ECO:0007669"/>
    <property type="project" value="UniProtKB-SubCell"/>
</dbReference>
<feature type="transmembrane region" description="Helical" evidence="10">
    <location>
        <begin position="199"/>
        <end position="218"/>
    </location>
</feature>
<keyword evidence="8" id="KW-0325">Glycoprotein</keyword>
<dbReference type="SUPFAM" id="SSF53850">
    <property type="entry name" value="Periplasmic binding protein-like II"/>
    <property type="match status" value="1"/>
</dbReference>
<evidence type="ECO:0000313" key="13">
    <source>
        <dbReference type="EMBL" id="QNO43673.1"/>
    </source>
</evidence>
<evidence type="ECO:0000259" key="11">
    <source>
        <dbReference type="SMART" id="SM00062"/>
    </source>
</evidence>
<keyword evidence="3 10" id="KW-0812">Transmembrane</keyword>
<evidence type="ECO:0000259" key="12">
    <source>
        <dbReference type="SMART" id="SM00079"/>
    </source>
</evidence>
<dbReference type="PANTHER" id="PTHR18966">
    <property type="entry name" value="IONOTROPIC GLUTAMATE RECEPTOR"/>
    <property type="match status" value="1"/>
</dbReference>
<evidence type="ECO:0000256" key="10">
    <source>
        <dbReference type="SAM" id="Phobius"/>
    </source>
</evidence>
<evidence type="ECO:0000256" key="9">
    <source>
        <dbReference type="ARBA" id="ARBA00023303"/>
    </source>
</evidence>
<dbReference type="InterPro" id="IPR013099">
    <property type="entry name" value="K_chnl_dom"/>
</dbReference>
<evidence type="ECO:0000256" key="1">
    <source>
        <dbReference type="ARBA" id="ARBA00004141"/>
    </source>
</evidence>
<dbReference type="SMART" id="SM00079">
    <property type="entry name" value="PBPe"/>
    <property type="match status" value="1"/>
</dbReference>
<dbReference type="PRINTS" id="PR00169">
    <property type="entry name" value="KCHANNEL"/>
</dbReference>
<dbReference type="InterPro" id="IPR015683">
    <property type="entry name" value="Ionotropic_Glu_rcpt"/>
</dbReference>
<dbReference type="EMBL" id="MT630878">
    <property type="protein sequence ID" value="QNO43972.1"/>
    <property type="molecule type" value="Genomic_DNA"/>
</dbReference>
<dbReference type="Pfam" id="PF07885">
    <property type="entry name" value="Ion_trans_2"/>
    <property type="match status" value="1"/>
</dbReference>
<keyword evidence="7" id="KW-0675">Receptor</keyword>
<dbReference type="Pfam" id="PF00497">
    <property type="entry name" value="SBP_bac_3"/>
    <property type="match status" value="1"/>
</dbReference>
<dbReference type="AlphaFoldDB" id="A0A7G9Y7I8"/>
<evidence type="ECO:0000256" key="2">
    <source>
        <dbReference type="ARBA" id="ARBA00022448"/>
    </source>
</evidence>
<evidence type="ECO:0000256" key="3">
    <source>
        <dbReference type="ARBA" id="ARBA00022692"/>
    </source>
</evidence>
<sequence length="353" mass="38554">MKWMLVACLMLVLCASQAGGESELVVGVKPAEPFIIVADDGSVSGFSIDLLEHILAQLEEPVSVSYHVDSDIPTHLTSISGGRVDFGIAATTITSERLGSFEFSHPFYLADLGIIAEKEPTPDLLSQIFTRNVLFGIILVIIYMIIAGHIIWLIEREEDGHFHTSYLRGVATGVWWTIVTMSTVGYGDVYPKKPLGKTFASFVIIIGIVICGFTVATFSSAMTVSQLHAPAIIGPDDLAARPVAVIASTQTVFLAEERGMQPVPVGSLGEAVALLKEGQVDAVVHDTPLLRYYLKNNPDAGLALAPRTFEIFTYGITYPKGSPWREKLDLLLVKTLEDGTYEKLHTRWFGVWE</sequence>
<name>A0A7G9Y7I8_9EURY</name>
<evidence type="ECO:0000256" key="7">
    <source>
        <dbReference type="ARBA" id="ARBA00023170"/>
    </source>
</evidence>
<feature type="domain" description="Ionotropic glutamate receptor C-terminal" evidence="12">
    <location>
        <begin position="23"/>
        <end position="351"/>
    </location>
</feature>
<dbReference type="GO" id="GO:0015276">
    <property type="term" value="F:ligand-gated monoatomic ion channel activity"/>
    <property type="evidence" value="ECO:0007669"/>
    <property type="project" value="InterPro"/>
</dbReference>
<keyword evidence="4 10" id="KW-1133">Transmembrane helix</keyword>